<dbReference type="AlphaFoldDB" id="A0A8G1EBL6"/>
<dbReference type="InterPro" id="IPR008567">
    <property type="entry name" value="BKACE"/>
</dbReference>
<dbReference type="Proteomes" id="UP000826300">
    <property type="component" value="Chromosome"/>
</dbReference>
<dbReference type="GO" id="GO:0043720">
    <property type="term" value="F:3-keto-5-aminohexanoate cleavage activity"/>
    <property type="evidence" value="ECO:0007669"/>
    <property type="project" value="InterPro"/>
</dbReference>
<sequence length="315" mass="36236">MATALDRFAEMKPHWDEPVLIESHQNGVRTKEMNPNTPITDDELYEDAIRCWDAGATAIHVHNSNFDLQGKESFDDYMKVWNRILKDRPDIIWYPTTCNNNLVRPEHCGLEHVDLLNKHANVQIAVVDTGVDMFVIDEDAEGYSQGRAYGWDLTQVAAQVKFCRARDIAMIWGVYEPGHLRVARHYVDRGMFTSGTNWDFYFVGKYGLTSTKPIGTCGMEPSLESLYYYLDMISQAKHKLPWFISIWGEGDYDYRPLMRRTIELGGHIKTGLELHYSPHRNPTNLELLQEAQEIAREVGRPIATQADARRILNIT</sequence>
<dbReference type="PANTHER" id="PTHR37418:SF2">
    <property type="entry name" value="3-KETO-5-AMINOHEXANOATE CLEAVAGE ENZYME"/>
    <property type="match status" value="1"/>
</dbReference>
<evidence type="ECO:0000256" key="4">
    <source>
        <dbReference type="ARBA" id="ARBA00022833"/>
    </source>
</evidence>
<keyword evidence="2" id="KW-0808">Transferase</keyword>
<accession>A0A8G1EBL6</accession>
<dbReference type="InterPro" id="IPR013785">
    <property type="entry name" value="Aldolase_TIM"/>
</dbReference>
<evidence type="ECO:0000256" key="2">
    <source>
        <dbReference type="ARBA" id="ARBA00022679"/>
    </source>
</evidence>
<dbReference type="PANTHER" id="PTHR37418">
    <property type="entry name" value="3-KETO-5-AMINOHEXANOATE CLEAVAGE ENZYME-RELATED"/>
    <property type="match status" value="1"/>
</dbReference>
<evidence type="ECO:0000313" key="6">
    <source>
        <dbReference type="Proteomes" id="UP000826300"/>
    </source>
</evidence>
<evidence type="ECO:0000313" key="5">
    <source>
        <dbReference type="EMBL" id="QYZ69537.1"/>
    </source>
</evidence>
<reference evidence="5" key="1">
    <citation type="submission" date="2021-02" db="EMBL/GenBank/DDBJ databases">
        <title>Rhodobacter shimadae sp. nov., an aerobic anoxygenic phototrophic bacterium isolated from a hot spring.</title>
        <authorList>
            <person name="Muramatsu S."/>
            <person name="Haruta S."/>
            <person name="Hirose S."/>
            <person name="Hanada S."/>
        </authorList>
    </citation>
    <scope>NUCLEOTIDE SEQUENCE</scope>
    <source>
        <strain evidence="5">N10</strain>
    </source>
</reference>
<evidence type="ECO:0000256" key="1">
    <source>
        <dbReference type="ARBA" id="ARBA00001947"/>
    </source>
</evidence>
<dbReference type="GO" id="GO:0046872">
    <property type="term" value="F:metal ion binding"/>
    <property type="evidence" value="ECO:0007669"/>
    <property type="project" value="UniProtKB-KW"/>
</dbReference>
<dbReference type="KEGG" id="nsm:JO391_17730"/>
<organism evidence="5 6">
    <name type="scientific">Neotabrizicola shimadae</name>
    <dbReference type="NCBI Taxonomy" id="2807096"/>
    <lineage>
        <taxon>Bacteria</taxon>
        <taxon>Pseudomonadati</taxon>
        <taxon>Pseudomonadota</taxon>
        <taxon>Alphaproteobacteria</taxon>
        <taxon>Rhodobacterales</taxon>
        <taxon>Paracoccaceae</taxon>
        <taxon>Neotabrizicola</taxon>
    </lineage>
</organism>
<dbReference type="Pfam" id="PF05853">
    <property type="entry name" value="BKACE"/>
    <property type="match status" value="1"/>
</dbReference>
<dbReference type="EMBL" id="CP069370">
    <property type="protein sequence ID" value="QYZ69537.1"/>
    <property type="molecule type" value="Genomic_DNA"/>
</dbReference>
<evidence type="ECO:0000256" key="3">
    <source>
        <dbReference type="ARBA" id="ARBA00022723"/>
    </source>
</evidence>
<name>A0A8G1EBL6_9RHOB</name>
<dbReference type="Gene3D" id="3.20.20.70">
    <property type="entry name" value="Aldolase class I"/>
    <property type="match status" value="1"/>
</dbReference>
<dbReference type="RefSeq" id="WP_220661755.1">
    <property type="nucleotide sequence ID" value="NZ_CP069370.1"/>
</dbReference>
<proteinExistence type="predicted"/>
<keyword evidence="6" id="KW-1185">Reference proteome</keyword>
<comment type="cofactor">
    <cofactor evidence="1">
        <name>Zn(2+)</name>
        <dbReference type="ChEBI" id="CHEBI:29105"/>
    </cofactor>
</comment>
<keyword evidence="3" id="KW-0479">Metal-binding</keyword>
<protein>
    <submittedName>
        <fullName evidence="5">3-keto-5-aminohexanoate cleavage protein</fullName>
    </submittedName>
</protein>
<gene>
    <name evidence="5" type="ORF">JO391_17730</name>
</gene>
<keyword evidence="4" id="KW-0862">Zinc</keyword>